<dbReference type="AlphaFoldDB" id="A0A8T2X6A1"/>
<keyword evidence="6" id="KW-0698">rRNA processing</keyword>
<proteinExistence type="inferred from homology"/>
<protein>
    <recommendedName>
        <fullName evidence="6">rRNA adenine N(6)-methyltransferase</fullName>
        <ecNumber evidence="6">2.1.1.-</ecNumber>
    </recommendedName>
</protein>
<dbReference type="PROSITE" id="PS51689">
    <property type="entry name" value="SAM_RNA_A_N6_MT"/>
    <property type="match status" value="1"/>
</dbReference>
<evidence type="ECO:0000259" key="8">
    <source>
        <dbReference type="SMART" id="SM00650"/>
    </source>
</evidence>
<dbReference type="PANTHER" id="PTHR11727">
    <property type="entry name" value="DIMETHYLADENOSINE TRANSFERASE"/>
    <property type="match status" value="1"/>
</dbReference>
<evidence type="ECO:0000313" key="9">
    <source>
        <dbReference type="EMBL" id="KAH8489079.1"/>
    </source>
</evidence>
<dbReference type="InterPro" id="IPR020596">
    <property type="entry name" value="rRNA_Ade_Mease_Trfase_CS"/>
</dbReference>
<dbReference type="GO" id="GO:0005730">
    <property type="term" value="C:nucleolus"/>
    <property type="evidence" value="ECO:0007669"/>
    <property type="project" value="TreeGrafter"/>
</dbReference>
<evidence type="ECO:0000313" key="10">
    <source>
        <dbReference type="Proteomes" id="UP000807159"/>
    </source>
</evidence>
<dbReference type="GO" id="GO:0003723">
    <property type="term" value="F:RNA binding"/>
    <property type="evidence" value="ECO:0007669"/>
    <property type="project" value="UniProtKB-UniRule"/>
</dbReference>
<dbReference type="GO" id="GO:0000179">
    <property type="term" value="F:rRNA (adenine-N6,N6-)-dimethyltransferase activity"/>
    <property type="evidence" value="ECO:0007669"/>
    <property type="project" value="UniProtKB-UniRule"/>
</dbReference>
<evidence type="ECO:0000256" key="5">
    <source>
        <dbReference type="PROSITE-ProRule" id="PRU01026"/>
    </source>
</evidence>
<dbReference type="SMART" id="SM00650">
    <property type="entry name" value="rADc"/>
    <property type="match status" value="1"/>
</dbReference>
<feature type="region of interest" description="Disordered" evidence="7">
    <location>
        <begin position="114"/>
        <end position="157"/>
    </location>
</feature>
<sequence>MAGGIKSTDVVLEIGPGTGNLTKKLLEAGKMVVAIELDPRMREFAMRLVAQPGDTLYCRLSVKTQLYARVSHLLKVGKNNFRPPPKVDSSVVRIEPRKPRPQNYKTLQALQQLQNGSSGSTNAEMDISGLGDFKEDQSMDMDDGTDDEMEVEDGDADGEASEFKQKVLAVLKERNYSEKRSSKLSQEEFLHLLSQTSVQYGWHTLLLIGGSGVTPFHLKFNPILFAVCLATKNLIYGVLSYG</sequence>
<keyword evidence="1 5" id="KW-0489">Methyltransferase</keyword>
<dbReference type="InterPro" id="IPR001737">
    <property type="entry name" value="KsgA/Erm"/>
</dbReference>
<dbReference type="PANTHER" id="PTHR11727:SF7">
    <property type="entry name" value="DIMETHYLADENOSINE TRANSFERASE-RELATED"/>
    <property type="match status" value="1"/>
</dbReference>
<dbReference type="EMBL" id="JACEGQ020000014">
    <property type="protein sequence ID" value="KAH8489079.1"/>
    <property type="molecule type" value="Genomic_DNA"/>
</dbReference>
<dbReference type="Gene3D" id="1.10.8.480">
    <property type="match status" value="1"/>
</dbReference>
<dbReference type="SUPFAM" id="SSF53335">
    <property type="entry name" value="S-adenosyl-L-methionine-dependent methyltransferases"/>
    <property type="match status" value="1"/>
</dbReference>
<reference evidence="9" key="1">
    <citation type="journal article" date="2021" name="J. Hered.">
        <title>Genome Assembly of Salicaceae Populus deltoides (Eastern Cottonwood) I-69 Based on Nanopore Sequencing and Hi-C Technologies.</title>
        <authorList>
            <person name="Bai S."/>
            <person name="Wu H."/>
            <person name="Zhang J."/>
            <person name="Pan Z."/>
            <person name="Zhao W."/>
            <person name="Li Z."/>
            <person name="Tong C."/>
        </authorList>
    </citation>
    <scope>NUCLEOTIDE SEQUENCE</scope>
    <source>
        <tissue evidence="9">Leaf</tissue>
    </source>
</reference>
<keyword evidence="3 5" id="KW-0949">S-adenosyl-L-methionine</keyword>
<dbReference type="InterPro" id="IPR020598">
    <property type="entry name" value="rRNA_Ade_methylase_Trfase_N"/>
</dbReference>
<dbReference type="Gene3D" id="3.40.50.150">
    <property type="entry name" value="Vaccinia Virus protein VP39"/>
    <property type="match status" value="2"/>
</dbReference>
<dbReference type="EC" id="2.1.1.-" evidence="6"/>
<dbReference type="InterPro" id="IPR029063">
    <property type="entry name" value="SAM-dependent_MTases_sf"/>
</dbReference>
<dbReference type="Pfam" id="PF00398">
    <property type="entry name" value="RrnaAD"/>
    <property type="match status" value="1"/>
</dbReference>
<evidence type="ECO:0000256" key="7">
    <source>
        <dbReference type="SAM" id="MobiDB-lite"/>
    </source>
</evidence>
<comment type="caution">
    <text evidence="9">The sequence shown here is derived from an EMBL/GenBank/DDBJ whole genome shotgun (WGS) entry which is preliminary data.</text>
</comment>
<comment type="caution">
    <text evidence="5">Lacks conserved residue(s) required for the propagation of feature annotation.</text>
</comment>
<dbReference type="CDD" id="cd02440">
    <property type="entry name" value="AdoMet_MTases"/>
    <property type="match status" value="1"/>
</dbReference>
<keyword evidence="2 5" id="KW-0808">Transferase</keyword>
<evidence type="ECO:0000256" key="3">
    <source>
        <dbReference type="ARBA" id="ARBA00022691"/>
    </source>
</evidence>
<evidence type="ECO:0000256" key="6">
    <source>
        <dbReference type="RuleBase" id="RU362106"/>
    </source>
</evidence>
<feature type="compositionally biased region" description="Polar residues" evidence="7">
    <location>
        <begin position="114"/>
        <end position="123"/>
    </location>
</feature>
<evidence type="ECO:0000256" key="4">
    <source>
        <dbReference type="ARBA" id="ARBA00022884"/>
    </source>
</evidence>
<dbReference type="PROSITE" id="PS01131">
    <property type="entry name" value="RRNA_A_DIMETH"/>
    <property type="match status" value="1"/>
</dbReference>
<feature type="domain" description="Ribosomal RNA adenine methylase transferase N-terminal" evidence="8">
    <location>
        <begin position="1"/>
        <end position="98"/>
    </location>
</feature>
<keyword evidence="4 5" id="KW-0694">RNA-binding</keyword>
<gene>
    <name evidence="9" type="ORF">H0E87_024645</name>
</gene>
<feature type="binding site" evidence="5">
    <location>
        <position position="1"/>
    </location>
    <ligand>
        <name>S-adenosyl-L-methionine</name>
        <dbReference type="ChEBI" id="CHEBI:59789"/>
    </ligand>
</feature>
<keyword evidence="10" id="KW-1185">Reference proteome</keyword>
<organism evidence="9 10">
    <name type="scientific">Populus deltoides</name>
    <name type="common">Eastern poplar</name>
    <name type="synonym">Eastern cottonwood</name>
    <dbReference type="NCBI Taxonomy" id="3696"/>
    <lineage>
        <taxon>Eukaryota</taxon>
        <taxon>Viridiplantae</taxon>
        <taxon>Streptophyta</taxon>
        <taxon>Embryophyta</taxon>
        <taxon>Tracheophyta</taxon>
        <taxon>Spermatophyta</taxon>
        <taxon>Magnoliopsida</taxon>
        <taxon>eudicotyledons</taxon>
        <taxon>Gunneridae</taxon>
        <taxon>Pentapetalae</taxon>
        <taxon>rosids</taxon>
        <taxon>fabids</taxon>
        <taxon>Malpighiales</taxon>
        <taxon>Salicaceae</taxon>
        <taxon>Saliceae</taxon>
        <taxon>Populus</taxon>
    </lineage>
</organism>
<feature type="compositionally biased region" description="Acidic residues" evidence="7">
    <location>
        <begin position="138"/>
        <end position="157"/>
    </location>
</feature>
<accession>A0A8T2X6A1</accession>
<name>A0A8T2X6A1_POPDE</name>
<dbReference type="Proteomes" id="UP000807159">
    <property type="component" value="Chromosome 14"/>
</dbReference>
<evidence type="ECO:0000256" key="2">
    <source>
        <dbReference type="ARBA" id="ARBA00022679"/>
    </source>
</evidence>
<evidence type="ECO:0000256" key="1">
    <source>
        <dbReference type="ARBA" id="ARBA00022603"/>
    </source>
</evidence>
<comment type="similarity">
    <text evidence="5 6">Belongs to the class I-like SAM-binding methyltransferase superfamily. rRNA adenine N(6)-methyltransferase family.</text>
</comment>